<protein>
    <submittedName>
        <fullName evidence="1">Uncharacterized protein</fullName>
    </submittedName>
</protein>
<dbReference type="Proteomes" id="UP000076727">
    <property type="component" value="Unassembled WGS sequence"/>
</dbReference>
<evidence type="ECO:0000313" key="2">
    <source>
        <dbReference type="Proteomes" id="UP000076727"/>
    </source>
</evidence>
<accession>A0A165NJ00</accession>
<proteinExistence type="predicted"/>
<gene>
    <name evidence="1" type="ORF">DAEQUDRAFT_427406</name>
</gene>
<keyword evidence="2" id="KW-1185">Reference proteome</keyword>
<organism evidence="1 2">
    <name type="scientific">Daedalea quercina L-15889</name>
    <dbReference type="NCBI Taxonomy" id="1314783"/>
    <lineage>
        <taxon>Eukaryota</taxon>
        <taxon>Fungi</taxon>
        <taxon>Dikarya</taxon>
        <taxon>Basidiomycota</taxon>
        <taxon>Agaricomycotina</taxon>
        <taxon>Agaricomycetes</taxon>
        <taxon>Polyporales</taxon>
        <taxon>Fomitopsis</taxon>
    </lineage>
</organism>
<dbReference type="AlphaFoldDB" id="A0A165NJ00"/>
<reference evidence="1 2" key="1">
    <citation type="journal article" date="2016" name="Mol. Biol. Evol.">
        <title>Comparative Genomics of Early-Diverging Mushroom-Forming Fungi Provides Insights into the Origins of Lignocellulose Decay Capabilities.</title>
        <authorList>
            <person name="Nagy L.G."/>
            <person name="Riley R."/>
            <person name="Tritt A."/>
            <person name="Adam C."/>
            <person name="Daum C."/>
            <person name="Floudas D."/>
            <person name="Sun H."/>
            <person name="Yadav J.S."/>
            <person name="Pangilinan J."/>
            <person name="Larsson K.H."/>
            <person name="Matsuura K."/>
            <person name="Barry K."/>
            <person name="Labutti K."/>
            <person name="Kuo R."/>
            <person name="Ohm R.A."/>
            <person name="Bhattacharya S.S."/>
            <person name="Shirouzu T."/>
            <person name="Yoshinaga Y."/>
            <person name="Martin F.M."/>
            <person name="Grigoriev I.V."/>
            <person name="Hibbett D.S."/>
        </authorList>
    </citation>
    <scope>NUCLEOTIDE SEQUENCE [LARGE SCALE GENOMIC DNA]</scope>
    <source>
        <strain evidence="1 2">L-15889</strain>
    </source>
</reference>
<dbReference type="OrthoDB" id="2799413at2759"/>
<evidence type="ECO:0000313" key="1">
    <source>
        <dbReference type="EMBL" id="KZT67024.1"/>
    </source>
</evidence>
<name>A0A165NJ00_9APHY</name>
<sequence length="119" mass="13254">MAIGKGGWRPCKNKAIKKLVERGETNIVTRISGSFYYMGTYIIVDDPVRLTTDDFRRLPQPVQNSLVTGALGGQKEAAPEILSSYENGAHTALKYPFRRVGFDEALDRHLRSHTGGVQF</sequence>
<dbReference type="EMBL" id="KV429081">
    <property type="protein sequence ID" value="KZT67024.1"/>
    <property type="molecule type" value="Genomic_DNA"/>
</dbReference>